<feature type="transmembrane region" description="Helical" evidence="1">
    <location>
        <begin position="38"/>
        <end position="56"/>
    </location>
</feature>
<keyword evidence="1" id="KW-0812">Transmembrane</keyword>
<dbReference type="Proteomes" id="UP000887565">
    <property type="component" value="Unplaced"/>
</dbReference>
<sequence length="326" mass="38024">MRTTSETDFKARFAEFSGVTQFHGFLELYHSKSSYGKIFWAVIVILGFVVSSQSIYNDMIIFLRHPTATMIKPLDTDEEYYAPKFIFCYPSWIYWVDFHRLKINNISKPALLAGLSFLGDVISETEFDPAEAKRKFLDFMTDRNLTSVGQFYRSIARKAPISFFWSDKMSLNRENQTPYFKKIDIIKQQNTIMLCYTTDSATLFRSLFPAKKISNLPLFSKNDYGVLYKKLNFSVKPVVYEDMSDFVTKLEYNVYISRWLALQTNFILSKDEDYKKDYSQFVLPLLVFPNGYGGQCNSHNMHVRLGRYIILSISVPTKYLGRVKKS</sequence>
<evidence type="ECO:0000256" key="1">
    <source>
        <dbReference type="SAM" id="Phobius"/>
    </source>
</evidence>
<proteinExistence type="predicted"/>
<keyword evidence="1" id="KW-0472">Membrane</keyword>
<dbReference type="AlphaFoldDB" id="A0A915JP25"/>
<keyword evidence="1" id="KW-1133">Transmembrane helix</keyword>
<evidence type="ECO:0000313" key="3">
    <source>
        <dbReference type="WBParaSite" id="nRc.2.0.1.t27848-RA"/>
    </source>
</evidence>
<protein>
    <submittedName>
        <fullName evidence="3">Uncharacterized protein</fullName>
    </submittedName>
</protein>
<organism evidence="2 3">
    <name type="scientific">Romanomermis culicivorax</name>
    <name type="common">Nematode worm</name>
    <dbReference type="NCBI Taxonomy" id="13658"/>
    <lineage>
        <taxon>Eukaryota</taxon>
        <taxon>Metazoa</taxon>
        <taxon>Ecdysozoa</taxon>
        <taxon>Nematoda</taxon>
        <taxon>Enoplea</taxon>
        <taxon>Dorylaimia</taxon>
        <taxon>Mermithida</taxon>
        <taxon>Mermithoidea</taxon>
        <taxon>Mermithidae</taxon>
        <taxon>Romanomermis</taxon>
    </lineage>
</organism>
<reference evidence="3" key="1">
    <citation type="submission" date="2022-11" db="UniProtKB">
        <authorList>
            <consortium name="WormBaseParasite"/>
        </authorList>
    </citation>
    <scope>IDENTIFICATION</scope>
</reference>
<keyword evidence="2" id="KW-1185">Reference proteome</keyword>
<name>A0A915JP25_ROMCU</name>
<accession>A0A915JP25</accession>
<dbReference type="WBParaSite" id="nRc.2.0.1.t27848-RA">
    <property type="protein sequence ID" value="nRc.2.0.1.t27848-RA"/>
    <property type="gene ID" value="nRc.2.0.1.g27848"/>
</dbReference>
<evidence type="ECO:0000313" key="2">
    <source>
        <dbReference type="Proteomes" id="UP000887565"/>
    </source>
</evidence>